<dbReference type="PRINTS" id="PR00724">
    <property type="entry name" value="CRBOXYPTASEC"/>
</dbReference>
<comment type="similarity">
    <text evidence="1 5">Belongs to the peptidase S10 family.</text>
</comment>
<dbReference type="EC" id="3.4.16.-" evidence="5"/>
<dbReference type="Gene3D" id="3.40.50.1820">
    <property type="entry name" value="alpha/beta hydrolase"/>
    <property type="match status" value="1"/>
</dbReference>
<dbReference type="PANTHER" id="PTHR11802">
    <property type="entry name" value="SERINE PROTEASE FAMILY S10 SERINE CARBOXYPEPTIDASE"/>
    <property type="match status" value="1"/>
</dbReference>
<dbReference type="Pfam" id="PF00450">
    <property type="entry name" value="Peptidase_S10"/>
    <property type="match status" value="1"/>
</dbReference>
<sequence length="464" mass="53245">MFLINNNLILKIFNLYFLFISFFEKINSQTSDMDKIGDLLPGIQNSYLYVSNNYMLHYWFVTSQTKSNKLIFWFNGGPGCSSLDGLLSEIGPYLINSDGKTLRKNNYSWNKYSSIVFIESPAGVGYSYSINGNITTNDDNTAINNYEAIKQFLQIHSNYQNHNIYLMGESYAGVYLPLLASKIIDGQKKFKINFKGMAIGNAPIFAYSHGIINEKFWEVFSNHCCNGCVDNCNIYNFDEKKDSKCIDESNKIFSALWGGKFNPYDLYRKCENTSNKNNNKINKYPMLINLLFSKNKKINLLFKNKKINNKLIYSTGSPCIDDSAINNYMRQPSVKLSLHIPQNQKFNWEVCNLKLNSIYNTQYEDMTLIIKKVLNSNISTLLYYGDTDSVCNFFIGQKFASQLGYQLKNPSHPWFLNGQVGGFVTEYFGNLTYLTVKGIGHLVPKWAPSQAEYIIKQFLMGEKI</sequence>
<dbReference type="SUPFAM" id="SSF53474">
    <property type="entry name" value="alpha/beta-Hydrolases"/>
    <property type="match status" value="1"/>
</dbReference>
<gene>
    <name evidence="6" type="ORF">Mgra_00006981</name>
</gene>
<dbReference type="InterPro" id="IPR018202">
    <property type="entry name" value="Ser_caboxypep_ser_AS"/>
</dbReference>
<dbReference type="PANTHER" id="PTHR11802:SF418">
    <property type="entry name" value="SERINE CARBOXYPEPTIDASE CTSA-1.1"/>
    <property type="match status" value="1"/>
</dbReference>
<dbReference type="EMBL" id="JABEBT010000072">
    <property type="protein sequence ID" value="KAF7633674.1"/>
    <property type="molecule type" value="Genomic_DNA"/>
</dbReference>
<dbReference type="OrthoDB" id="735686at2759"/>
<dbReference type="FunFam" id="3.40.50.1820:FF:000335">
    <property type="entry name" value="Carboxypeptidase"/>
    <property type="match status" value="1"/>
</dbReference>
<proteinExistence type="inferred from homology"/>
<evidence type="ECO:0000256" key="1">
    <source>
        <dbReference type="ARBA" id="ARBA00009431"/>
    </source>
</evidence>
<dbReference type="PROSITE" id="PS00131">
    <property type="entry name" value="CARBOXYPEPT_SER_SER"/>
    <property type="match status" value="1"/>
</dbReference>
<evidence type="ECO:0000313" key="6">
    <source>
        <dbReference type="EMBL" id="KAF7633674.1"/>
    </source>
</evidence>
<name>A0A8S9ZJR1_9BILA</name>
<dbReference type="InterPro" id="IPR029058">
    <property type="entry name" value="AB_hydrolase_fold"/>
</dbReference>
<evidence type="ECO:0000256" key="3">
    <source>
        <dbReference type="ARBA" id="ARBA00022670"/>
    </source>
</evidence>
<keyword evidence="2 5" id="KW-0121">Carboxypeptidase</keyword>
<keyword evidence="5" id="KW-0732">Signal</keyword>
<keyword evidence="3 5" id="KW-0645">Protease</keyword>
<keyword evidence="7" id="KW-1185">Reference proteome</keyword>
<evidence type="ECO:0000256" key="5">
    <source>
        <dbReference type="RuleBase" id="RU361156"/>
    </source>
</evidence>
<dbReference type="Gene3D" id="3.40.50.12670">
    <property type="match status" value="1"/>
</dbReference>
<evidence type="ECO:0000313" key="7">
    <source>
        <dbReference type="Proteomes" id="UP000605970"/>
    </source>
</evidence>
<evidence type="ECO:0000256" key="2">
    <source>
        <dbReference type="ARBA" id="ARBA00022645"/>
    </source>
</evidence>
<organism evidence="6 7">
    <name type="scientific">Meloidogyne graminicola</name>
    <dbReference type="NCBI Taxonomy" id="189291"/>
    <lineage>
        <taxon>Eukaryota</taxon>
        <taxon>Metazoa</taxon>
        <taxon>Ecdysozoa</taxon>
        <taxon>Nematoda</taxon>
        <taxon>Chromadorea</taxon>
        <taxon>Rhabditida</taxon>
        <taxon>Tylenchina</taxon>
        <taxon>Tylenchomorpha</taxon>
        <taxon>Tylenchoidea</taxon>
        <taxon>Meloidogynidae</taxon>
        <taxon>Meloidogyninae</taxon>
        <taxon>Meloidogyne</taxon>
    </lineage>
</organism>
<feature type="chain" id="PRO_5035965483" description="Carboxypeptidase" evidence="5">
    <location>
        <begin position="29"/>
        <end position="464"/>
    </location>
</feature>
<dbReference type="Proteomes" id="UP000605970">
    <property type="component" value="Unassembled WGS sequence"/>
</dbReference>
<dbReference type="AlphaFoldDB" id="A0A8S9ZJR1"/>
<comment type="caution">
    <text evidence="6">The sequence shown here is derived from an EMBL/GenBank/DDBJ whole genome shotgun (WGS) entry which is preliminary data.</text>
</comment>
<feature type="signal peptide" evidence="5">
    <location>
        <begin position="1"/>
        <end position="28"/>
    </location>
</feature>
<dbReference type="FunFam" id="3.40.50.12670:FF:000002">
    <property type="entry name" value="Carboxypeptidase"/>
    <property type="match status" value="1"/>
</dbReference>
<dbReference type="GO" id="GO:0031647">
    <property type="term" value="P:regulation of protein stability"/>
    <property type="evidence" value="ECO:0007669"/>
    <property type="project" value="UniProtKB-ARBA"/>
</dbReference>
<evidence type="ECO:0000256" key="4">
    <source>
        <dbReference type="ARBA" id="ARBA00022801"/>
    </source>
</evidence>
<protein>
    <recommendedName>
        <fullName evidence="5">Carboxypeptidase</fullName>
        <ecNumber evidence="5">3.4.16.-</ecNumber>
    </recommendedName>
</protein>
<dbReference type="GO" id="GO:0004185">
    <property type="term" value="F:serine-type carboxypeptidase activity"/>
    <property type="evidence" value="ECO:0007669"/>
    <property type="project" value="UniProtKB-UniRule"/>
</dbReference>
<accession>A0A8S9ZJR1</accession>
<keyword evidence="4 5" id="KW-0378">Hydrolase</keyword>
<dbReference type="InterPro" id="IPR001563">
    <property type="entry name" value="Peptidase_S10"/>
</dbReference>
<dbReference type="GO" id="GO:0006508">
    <property type="term" value="P:proteolysis"/>
    <property type="evidence" value="ECO:0007669"/>
    <property type="project" value="UniProtKB-KW"/>
</dbReference>
<reference evidence="6" key="1">
    <citation type="journal article" date="2020" name="Ecol. Evol.">
        <title>Genome structure and content of the rice root-knot nematode (Meloidogyne graminicola).</title>
        <authorList>
            <person name="Phan N.T."/>
            <person name="Danchin E.G.J."/>
            <person name="Klopp C."/>
            <person name="Perfus-Barbeoch L."/>
            <person name="Kozlowski D.K."/>
            <person name="Koutsovoulos G.D."/>
            <person name="Lopez-Roques C."/>
            <person name="Bouchez O."/>
            <person name="Zahm M."/>
            <person name="Besnard G."/>
            <person name="Bellafiore S."/>
        </authorList>
    </citation>
    <scope>NUCLEOTIDE SEQUENCE</scope>
    <source>
        <strain evidence="6">VN-18</strain>
    </source>
</reference>
<dbReference type="GO" id="GO:1904715">
    <property type="term" value="P:negative regulation of chaperone-mediated autophagy"/>
    <property type="evidence" value="ECO:0007669"/>
    <property type="project" value="UniProtKB-ARBA"/>
</dbReference>